<dbReference type="InterPro" id="IPR055348">
    <property type="entry name" value="DctQ"/>
</dbReference>
<name>A0A506U987_9HYPH</name>
<accession>A0A506U987</accession>
<sequence length="196" mass="21401">MHVLVALSHLWGVLNTIVLKVFRHIAASALGVMVFVILTQVVFRYLLNDALSWTEELSRFLMLWMVGLMAPIAWRHGGFVSIDMLTRFLPQRLASLLSLLLLVFSAILFAFAAKIGWAEVGGIGGRFAMPALKVPGAFDFSVWIRVPRAAMMASLAVGVTAMLSVSLELMLRQLVVLAGGAERLDPLAPVIGLETE</sequence>
<evidence type="ECO:0000313" key="12">
    <source>
        <dbReference type="Proteomes" id="UP000318801"/>
    </source>
</evidence>
<feature type="transmembrane region" description="Helical" evidence="9">
    <location>
        <begin position="94"/>
        <end position="115"/>
    </location>
</feature>
<keyword evidence="6 9" id="KW-1133">Transmembrane helix</keyword>
<keyword evidence="12" id="KW-1185">Reference proteome</keyword>
<keyword evidence="3" id="KW-1003">Cell membrane</keyword>
<evidence type="ECO:0000256" key="2">
    <source>
        <dbReference type="ARBA" id="ARBA00022448"/>
    </source>
</evidence>
<evidence type="ECO:0000256" key="1">
    <source>
        <dbReference type="ARBA" id="ARBA00004429"/>
    </source>
</evidence>
<keyword evidence="2 9" id="KW-0813">Transport</keyword>
<evidence type="ECO:0000256" key="5">
    <source>
        <dbReference type="ARBA" id="ARBA00022692"/>
    </source>
</evidence>
<feature type="transmembrane region" description="Helical" evidence="9">
    <location>
        <begin position="57"/>
        <end position="74"/>
    </location>
</feature>
<dbReference type="InterPro" id="IPR007387">
    <property type="entry name" value="TRAP_DctQ"/>
</dbReference>
<evidence type="ECO:0000256" key="3">
    <source>
        <dbReference type="ARBA" id="ARBA00022475"/>
    </source>
</evidence>
<dbReference type="OrthoDB" id="4964541at2"/>
<keyword evidence="5 9" id="KW-0812">Transmembrane</keyword>
<protein>
    <recommendedName>
        <fullName evidence="9">TRAP transporter small permease protein</fullName>
    </recommendedName>
</protein>
<evidence type="ECO:0000259" key="10">
    <source>
        <dbReference type="Pfam" id="PF04290"/>
    </source>
</evidence>
<evidence type="ECO:0000256" key="4">
    <source>
        <dbReference type="ARBA" id="ARBA00022519"/>
    </source>
</evidence>
<feature type="transmembrane region" description="Helical" evidence="9">
    <location>
        <begin position="150"/>
        <end position="171"/>
    </location>
</feature>
<reference evidence="11 12" key="1">
    <citation type="submission" date="2019-06" db="EMBL/GenBank/DDBJ databases">
        <authorList>
            <person name="Li M."/>
        </authorList>
    </citation>
    <scope>NUCLEOTIDE SEQUENCE [LARGE SCALE GENOMIC DNA]</scope>
    <source>
        <strain evidence="11 12">BGMRC2036</strain>
    </source>
</reference>
<evidence type="ECO:0000256" key="7">
    <source>
        <dbReference type="ARBA" id="ARBA00023136"/>
    </source>
</evidence>
<dbReference type="Proteomes" id="UP000318801">
    <property type="component" value="Unassembled WGS sequence"/>
</dbReference>
<comment type="caution">
    <text evidence="11">The sequence shown here is derived from an EMBL/GenBank/DDBJ whole genome shotgun (WGS) entry which is preliminary data.</text>
</comment>
<dbReference type="GO" id="GO:0005886">
    <property type="term" value="C:plasma membrane"/>
    <property type="evidence" value="ECO:0007669"/>
    <property type="project" value="UniProtKB-SubCell"/>
</dbReference>
<keyword evidence="4 9" id="KW-0997">Cell inner membrane</keyword>
<evidence type="ECO:0000256" key="6">
    <source>
        <dbReference type="ARBA" id="ARBA00022989"/>
    </source>
</evidence>
<dbReference type="GO" id="GO:0022857">
    <property type="term" value="F:transmembrane transporter activity"/>
    <property type="evidence" value="ECO:0007669"/>
    <property type="project" value="UniProtKB-UniRule"/>
</dbReference>
<evidence type="ECO:0000313" key="11">
    <source>
        <dbReference type="EMBL" id="TPW31002.1"/>
    </source>
</evidence>
<dbReference type="PANTHER" id="PTHR35011:SF11">
    <property type="entry name" value="TRAP TRANSPORTER SMALL PERMEASE PROTEIN"/>
    <property type="match status" value="1"/>
</dbReference>
<feature type="domain" description="Tripartite ATP-independent periplasmic transporters DctQ component" evidence="10">
    <location>
        <begin position="33"/>
        <end position="173"/>
    </location>
</feature>
<organism evidence="11 12">
    <name type="scientific">Martelella alba</name>
    <dbReference type="NCBI Taxonomy" id="2590451"/>
    <lineage>
        <taxon>Bacteria</taxon>
        <taxon>Pseudomonadati</taxon>
        <taxon>Pseudomonadota</taxon>
        <taxon>Alphaproteobacteria</taxon>
        <taxon>Hyphomicrobiales</taxon>
        <taxon>Aurantimonadaceae</taxon>
        <taxon>Martelella</taxon>
    </lineage>
</organism>
<comment type="subcellular location">
    <subcellularLocation>
        <location evidence="1 9">Cell inner membrane</location>
        <topology evidence="1 9">Multi-pass membrane protein</topology>
    </subcellularLocation>
</comment>
<dbReference type="GO" id="GO:0015740">
    <property type="term" value="P:C4-dicarboxylate transport"/>
    <property type="evidence" value="ECO:0007669"/>
    <property type="project" value="TreeGrafter"/>
</dbReference>
<comment type="similarity">
    <text evidence="8 9">Belongs to the TRAP transporter small permease family.</text>
</comment>
<keyword evidence="7 9" id="KW-0472">Membrane</keyword>
<proteinExistence type="inferred from homology"/>
<dbReference type="Pfam" id="PF04290">
    <property type="entry name" value="DctQ"/>
    <property type="match status" value="1"/>
</dbReference>
<gene>
    <name evidence="11" type="ORF">FJU08_10105</name>
</gene>
<dbReference type="RefSeq" id="WP_141148874.1">
    <property type="nucleotide sequence ID" value="NZ_VHLG01000004.1"/>
</dbReference>
<comment type="subunit">
    <text evidence="9">The complex comprises the extracytoplasmic solute receptor protein and the two transmembrane proteins.</text>
</comment>
<dbReference type="EMBL" id="VHLG01000004">
    <property type="protein sequence ID" value="TPW31002.1"/>
    <property type="molecule type" value="Genomic_DNA"/>
</dbReference>
<feature type="transmembrane region" description="Helical" evidence="9">
    <location>
        <begin position="25"/>
        <end position="45"/>
    </location>
</feature>
<dbReference type="AlphaFoldDB" id="A0A506U987"/>
<comment type="function">
    <text evidence="9">Part of the tripartite ATP-independent periplasmic (TRAP) transport system.</text>
</comment>
<dbReference type="PANTHER" id="PTHR35011">
    <property type="entry name" value="2,3-DIKETO-L-GULONATE TRAP TRANSPORTER SMALL PERMEASE PROTEIN YIAM"/>
    <property type="match status" value="1"/>
</dbReference>
<evidence type="ECO:0000256" key="8">
    <source>
        <dbReference type="ARBA" id="ARBA00038436"/>
    </source>
</evidence>
<evidence type="ECO:0000256" key="9">
    <source>
        <dbReference type="RuleBase" id="RU369079"/>
    </source>
</evidence>